<dbReference type="GO" id="GO:0005576">
    <property type="term" value="C:extracellular region"/>
    <property type="evidence" value="ECO:0007669"/>
    <property type="project" value="InterPro"/>
</dbReference>
<dbReference type="SUPFAM" id="SSF55797">
    <property type="entry name" value="PR-1-like"/>
    <property type="match status" value="1"/>
</dbReference>
<name>A0A4Y7IJZ2_PAPSO</name>
<dbReference type="Proteomes" id="UP000316621">
    <property type="component" value="Chromosome 1"/>
</dbReference>
<reference evidence="5 6" key="1">
    <citation type="journal article" date="2018" name="Science">
        <title>The opium poppy genome and morphinan production.</title>
        <authorList>
            <person name="Guo L."/>
            <person name="Winzer T."/>
            <person name="Yang X."/>
            <person name="Li Y."/>
            <person name="Ning Z."/>
            <person name="He Z."/>
            <person name="Teodor R."/>
            <person name="Lu Y."/>
            <person name="Bowser T.A."/>
            <person name="Graham I.A."/>
            <person name="Ye K."/>
        </authorList>
    </citation>
    <scope>NUCLEOTIDE SEQUENCE [LARGE SCALE GENOMIC DNA]</scope>
    <source>
        <strain evidence="6">cv. HN1</strain>
        <tissue evidence="5">Leaves</tissue>
    </source>
</reference>
<dbReference type="InterPro" id="IPR035940">
    <property type="entry name" value="CAP_sf"/>
</dbReference>
<dbReference type="Gramene" id="RZC48080">
    <property type="protein sequence ID" value="RZC48080"/>
    <property type="gene ID" value="C5167_041029"/>
</dbReference>
<evidence type="ECO:0000256" key="2">
    <source>
        <dbReference type="ARBA" id="ARBA00023265"/>
    </source>
</evidence>
<dbReference type="InterPro" id="IPR002413">
    <property type="entry name" value="V5_allergen-like"/>
</dbReference>
<dbReference type="SMART" id="SM00198">
    <property type="entry name" value="SCP"/>
    <property type="match status" value="1"/>
</dbReference>
<keyword evidence="3" id="KW-0732">Signal</keyword>
<dbReference type="CDD" id="cd05381">
    <property type="entry name" value="CAP_PR-1"/>
    <property type="match status" value="1"/>
</dbReference>
<dbReference type="Pfam" id="PF00188">
    <property type="entry name" value="CAP"/>
    <property type="match status" value="1"/>
</dbReference>
<dbReference type="PANTHER" id="PTHR10334">
    <property type="entry name" value="CYSTEINE-RICH SECRETORY PROTEIN-RELATED"/>
    <property type="match status" value="1"/>
</dbReference>
<evidence type="ECO:0000256" key="1">
    <source>
        <dbReference type="ARBA" id="ARBA00003143"/>
    </source>
</evidence>
<feature type="domain" description="SCP" evidence="4">
    <location>
        <begin position="70"/>
        <end position="206"/>
    </location>
</feature>
<dbReference type="InterPro" id="IPR014044">
    <property type="entry name" value="CAP_dom"/>
</dbReference>
<dbReference type="PRINTS" id="PR00838">
    <property type="entry name" value="V5ALLERGEN"/>
</dbReference>
<dbReference type="InterPro" id="IPR001283">
    <property type="entry name" value="CRISP-related"/>
</dbReference>
<dbReference type="InterPro" id="IPR018244">
    <property type="entry name" value="Allrgn_V5/Tpx1_CS"/>
</dbReference>
<evidence type="ECO:0000313" key="6">
    <source>
        <dbReference type="Proteomes" id="UP000316621"/>
    </source>
</evidence>
<evidence type="ECO:0000256" key="3">
    <source>
        <dbReference type="SAM" id="SignalP"/>
    </source>
</evidence>
<dbReference type="Gene3D" id="3.40.33.10">
    <property type="entry name" value="CAP"/>
    <property type="match status" value="1"/>
</dbReference>
<keyword evidence="2" id="KW-0611">Plant defense</keyword>
<feature type="chain" id="PRO_5021417486" description="SCP domain-containing protein" evidence="3">
    <location>
        <begin position="24"/>
        <end position="254"/>
    </location>
</feature>
<comment type="function">
    <text evidence="1">Probably involved in the defense reaction of plants against pathogens.</text>
</comment>
<dbReference type="STRING" id="3469.A0A4Y7IJZ2"/>
<gene>
    <name evidence="5" type="ORF">C5167_041029</name>
</gene>
<dbReference type="PROSITE" id="PS01009">
    <property type="entry name" value="CRISP_1"/>
    <property type="match status" value="1"/>
</dbReference>
<proteinExistence type="predicted"/>
<keyword evidence="2" id="KW-0568">Pathogenesis-related protein</keyword>
<keyword evidence="6" id="KW-1185">Reference proteome</keyword>
<feature type="signal peptide" evidence="3">
    <location>
        <begin position="1"/>
        <end position="23"/>
    </location>
</feature>
<dbReference type="PRINTS" id="PR00837">
    <property type="entry name" value="V5TPXLIKE"/>
</dbReference>
<protein>
    <recommendedName>
        <fullName evidence="4">SCP domain-containing protein</fullName>
    </recommendedName>
</protein>
<sequence>MKIIHSSPLCVLCLFSLILATSSTTLLPPAALELSNSRNTQETVITGRRPKPDKEGVYNVSKDLCWGCIGESFQYLFAHNWIRAQKWEMPLIWDSQLEKYARSWAIQRKSDCNLRHSFPEGNFKLGENIYWGSGTTWEPMDAVNAWAGEEKFYSYATNTCQAGKECGHYTQIVWRNTRRIGCARVECDDGDVFMNCNYGPPVFVNCVDANYANEGAGKPSVVEGAAKPCKAVGEACEVLSPGDCCSQFCMGSSS</sequence>
<accession>A0A4Y7IJZ2</accession>
<evidence type="ECO:0000313" key="5">
    <source>
        <dbReference type="EMBL" id="RZC48080.1"/>
    </source>
</evidence>
<dbReference type="EMBL" id="CM010715">
    <property type="protein sequence ID" value="RZC48080.1"/>
    <property type="molecule type" value="Genomic_DNA"/>
</dbReference>
<dbReference type="AlphaFoldDB" id="A0A4Y7IJZ2"/>
<evidence type="ECO:0000259" key="4">
    <source>
        <dbReference type="SMART" id="SM00198"/>
    </source>
</evidence>
<dbReference type="FunFam" id="3.40.33.10:FF:000004">
    <property type="entry name" value="CAP, cysteine-rich secretory protein, antigen 5"/>
    <property type="match status" value="1"/>
</dbReference>
<organism evidence="5 6">
    <name type="scientific">Papaver somniferum</name>
    <name type="common">Opium poppy</name>
    <dbReference type="NCBI Taxonomy" id="3469"/>
    <lineage>
        <taxon>Eukaryota</taxon>
        <taxon>Viridiplantae</taxon>
        <taxon>Streptophyta</taxon>
        <taxon>Embryophyta</taxon>
        <taxon>Tracheophyta</taxon>
        <taxon>Spermatophyta</taxon>
        <taxon>Magnoliopsida</taxon>
        <taxon>Ranunculales</taxon>
        <taxon>Papaveraceae</taxon>
        <taxon>Papaveroideae</taxon>
        <taxon>Papaver</taxon>
    </lineage>
</organism>